<reference evidence="1" key="1">
    <citation type="submission" date="2022-06" db="EMBL/GenBank/DDBJ databases">
        <authorList>
            <person name="Ping M."/>
        </authorList>
    </citation>
    <scope>NUCLEOTIDE SEQUENCE</scope>
    <source>
        <strain evidence="1">JCM11759T</strain>
    </source>
</reference>
<sequence>MPRTTPPRPVEVEELFPELRPWRREALRLHPRRGNPAVHESSVGGPLLWPADEPWPTCEAEHDLGRDEDAVEIEGAPDFVPVVQLHRNDALGVEFPPGKDLLQVLWCPFDHPGLYCPLPRVYWRTTASLGEVRSTPPVPDGARAEHVPAPCVVHPEPVVDYPSWDLPEDLSDQLSERFEQLEKETGWQYEDELAEAPGIKMGGYPSWTQDPLWPECEGCGETMEHLLTVSSAEYDGDGSSTWIPVEDRDGGDLDVRDRVQLQRPHGLMLGDMGGVYVFECRTCPDRPFTHHFDCS</sequence>
<dbReference type="EMBL" id="CP099837">
    <property type="protein sequence ID" value="USY22955.1"/>
    <property type="molecule type" value="Genomic_DNA"/>
</dbReference>
<proteinExistence type="predicted"/>
<name>A0ABY5DIR5_9ACTN</name>
<dbReference type="Gene3D" id="2.30.320.10">
    <property type="entry name" value="YwqG-like"/>
    <property type="match status" value="1"/>
</dbReference>
<organism evidence="1 2">
    <name type="scientific">Nocardiopsis exhalans</name>
    <dbReference type="NCBI Taxonomy" id="163604"/>
    <lineage>
        <taxon>Bacteria</taxon>
        <taxon>Bacillati</taxon>
        <taxon>Actinomycetota</taxon>
        <taxon>Actinomycetes</taxon>
        <taxon>Streptosporangiales</taxon>
        <taxon>Nocardiopsidaceae</taxon>
        <taxon>Nocardiopsis</taxon>
    </lineage>
</organism>
<gene>
    <name evidence="1" type="ORF">NE857_15850</name>
</gene>
<evidence type="ECO:0000313" key="2">
    <source>
        <dbReference type="Proteomes" id="UP001055940"/>
    </source>
</evidence>
<dbReference type="SUPFAM" id="SSF103032">
    <property type="entry name" value="Hypothetical protein YwqG"/>
    <property type="match status" value="1"/>
</dbReference>
<evidence type="ECO:0000313" key="1">
    <source>
        <dbReference type="EMBL" id="USY22955.1"/>
    </source>
</evidence>
<dbReference type="Proteomes" id="UP001055940">
    <property type="component" value="Chromosome"/>
</dbReference>
<protein>
    <submittedName>
        <fullName evidence="1">DUF1963 domain-containing protein</fullName>
    </submittedName>
</protein>
<dbReference type="InterPro" id="IPR035948">
    <property type="entry name" value="YwqG-like_sf"/>
</dbReference>
<accession>A0ABY5DIR5</accession>
<dbReference type="RefSeq" id="WP_254421703.1">
    <property type="nucleotide sequence ID" value="NZ_CP099837.1"/>
</dbReference>
<keyword evidence="2" id="KW-1185">Reference proteome</keyword>